<sequence>MTAADFAARNHLKRVGARPALPSYLKQAWARRDFMFELARSRIQASNNSNRLGMLWVVIKPTLNALMYGAIFGLLQGANRPEDFPVFVVIGVFLFEFFSSSMVQGAKSITGNAALVQSLAFPRISLPVSTVLQNLLQLAPMLGVMFIYCVALGTAPQWSWLLVLPLVGLFSLFNTGVALICARLTVHLRDITQILPLVTRVLFYTSGVLFSVEKIFNAYPVMVTVYDFNPLYQVLTIARGCIMEGQSYPSLYWLLFSIWSVVTFVAGVVFFWVAEERYGRGN</sequence>
<dbReference type="Proteomes" id="UP001500752">
    <property type="component" value="Unassembled WGS sequence"/>
</dbReference>
<dbReference type="Pfam" id="PF01061">
    <property type="entry name" value="ABC2_membrane"/>
    <property type="match status" value="1"/>
</dbReference>
<evidence type="ECO:0000256" key="1">
    <source>
        <dbReference type="ARBA" id="ARBA00004429"/>
    </source>
</evidence>
<comment type="caution">
    <text evidence="11">The sequence shown here is derived from an EMBL/GenBank/DDBJ whole genome shotgun (WGS) entry which is preliminary data.</text>
</comment>
<evidence type="ECO:0000313" key="11">
    <source>
        <dbReference type="EMBL" id="GAA3670374.1"/>
    </source>
</evidence>
<feature type="transmembrane region" description="Helical" evidence="9">
    <location>
        <begin position="160"/>
        <end position="182"/>
    </location>
</feature>
<dbReference type="PANTHER" id="PTHR30413:SF8">
    <property type="entry name" value="TRANSPORT PERMEASE PROTEIN"/>
    <property type="match status" value="1"/>
</dbReference>
<evidence type="ECO:0000256" key="3">
    <source>
        <dbReference type="ARBA" id="ARBA00022448"/>
    </source>
</evidence>
<feature type="transmembrane region" description="Helical" evidence="9">
    <location>
        <begin position="194"/>
        <end position="212"/>
    </location>
</feature>
<keyword evidence="6 9" id="KW-0812">Transmembrane</keyword>
<evidence type="ECO:0000256" key="9">
    <source>
        <dbReference type="RuleBase" id="RU361157"/>
    </source>
</evidence>
<evidence type="ECO:0000259" key="10">
    <source>
        <dbReference type="PROSITE" id="PS51012"/>
    </source>
</evidence>
<evidence type="ECO:0000256" key="7">
    <source>
        <dbReference type="ARBA" id="ARBA00022989"/>
    </source>
</evidence>
<comment type="similarity">
    <text evidence="2 9">Belongs to the ABC-2 integral membrane protein family.</text>
</comment>
<dbReference type="EMBL" id="BAABEO010000008">
    <property type="protein sequence ID" value="GAA3670374.1"/>
    <property type="molecule type" value="Genomic_DNA"/>
</dbReference>
<organism evidence="11 12">
    <name type="scientific">Arthrobacter ginkgonis</name>
    <dbReference type="NCBI Taxonomy" id="1630594"/>
    <lineage>
        <taxon>Bacteria</taxon>
        <taxon>Bacillati</taxon>
        <taxon>Actinomycetota</taxon>
        <taxon>Actinomycetes</taxon>
        <taxon>Micrococcales</taxon>
        <taxon>Micrococcaceae</taxon>
        <taxon>Arthrobacter</taxon>
    </lineage>
</organism>
<keyword evidence="4 9" id="KW-1003">Cell membrane</keyword>
<name>A0ABP7BX07_9MICC</name>
<proteinExistence type="inferred from homology"/>
<evidence type="ECO:0000256" key="5">
    <source>
        <dbReference type="ARBA" id="ARBA00022519"/>
    </source>
</evidence>
<feature type="transmembrane region" description="Helical" evidence="9">
    <location>
        <begin position="252"/>
        <end position="274"/>
    </location>
</feature>
<dbReference type="RefSeq" id="WP_345148347.1">
    <property type="nucleotide sequence ID" value="NZ_BAABEO010000008.1"/>
</dbReference>
<protein>
    <recommendedName>
        <fullName evidence="9">Transport permease protein</fullName>
    </recommendedName>
</protein>
<evidence type="ECO:0000256" key="8">
    <source>
        <dbReference type="ARBA" id="ARBA00023136"/>
    </source>
</evidence>
<dbReference type="InterPro" id="IPR013525">
    <property type="entry name" value="ABC2_TM"/>
</dbReference>
<evidence type="ECO:0000256" key="2">
    <source>
        <dbReference type="ARBA" id="ARBA00007783"/>
    </source>
</evidence>
<keyword evidence="7 9" id="KW-1133">Transmembrane helix</keyword>
<feature type="transmembrane region" description="Helical" evidence="9">
    <location>
        <begin position="124"/>
        <end position="148"/>
    </location>
</feature>
<feature type="transmembrane region" description="Helical" evidence="9">
    <location>
        <begin position="52"/>
        <end position="72"/>
    </location>
</feature>
<dbReference type="PANTHER" id="PTHR30413">
    <property type="entry name" value="INNER MEMBRANE TRANSPORT PERMEASE"/>
    <property type="match status" value="1"/>
</dbReference>
<keyword evidence="5" id="KW-0997">Cell inner membrane</keyword>
<keyword evidence="8 9" id="KW-0472">Membrane</keyword>
<keyword evidence="12" id="KW-1185">Reference proteome</keyword>
<evidence type="ECO:0000256" key="4">
    <source>
        <dbReference type="ARBA" id="ARBA00022475"/>
    </source>
</evidence>
<gene>
    <name evidence="11" type="ORF">GCM10023081_05860</name>
</gene>
<feature type="domain" description="ABC transmembrane type-2" evidence="10">
    <location>
        <begin position="52"/>
        <end position="274"/>
    </location>
</feature>
<feature type="transmembrane region" description="Helical" evidence="9">
    <location>
        <begin position="84"/>
        <end position="103"/>
    </location>
</feature>
<evidence type="ECO:0000313" key="12">
    <source>
        <dbReference type="Proteomes" id="UP001500752"/>
    </source>
</evidence>
<comment type="subcellular location">
    <subcellularLocation>
        <location evidence="1">Cell inner membrane</location>
        <topology evidence="1">Multi-pass membrane protein</topology>
    </subcellularLocation>
    <subcellularLocation>
        <location evidence="9">Cell membrane</location>
        <topology evidence="9">Multi-pass membrane protein</topology>
    </subcellularLocation>
</comment>
<evidence type="ECO:0000256" key="6">
    <source>
        <dbReference type="ARBA" id="ARBA00022692"/>
    </source>
</evidence>
<dbReference type="InterPro" id="IPR047817">
    <property type="entry name" value="ABC2_TM_bact-type"/>
</dbReference>
<dbReference type="PROSITE" id="PS51012">
    <property type="entry name" value="ABC_TM2"/>
    <property type="match status" value="1"/>
</dbReference>
<reference evidence="12" key="1">
    <citation type="journal article" date="2019" name="Int. J. Syst. Evol. Microbiol.">
        <title>The Global Catalogue of Microorganisms (GCM) 10K type strain sequencing project: providing services to taxonomists for standard genome sequencing and annotation.</title>
        <authorList>
            <consortium name="The Broad Institute Genomics Platform"/>
            <consortium name="The Broad Institute Genome Sequencing Center for Infectious Disease"/>
            <person name="Wu L."/>
            <person name="Ma J."/>
        </authorList>
    </citation>
    <scope>NUCLEOTIDE SEQUENCE [LARGE SCALE GENOMIC DNA]</scope>
    <source>
        <strain evidence="12">JCM 30742</strain>
    </source>
</reference>
<keyword evidence="3 9" id="KW-0813">Transport</keyword>
<accession>A0ABP7BX07</accession>